<feature type="transmembrane region" description="Helical" evidence="1">
    <location>
        <begin position="121"/>
        <end position="144"/>
    </location>
</feature>
<evidence type="ECO:0000313" key="3">
    <source>
        <dbReference type="Proteomes" id="UP000283872"/>
    </source>
</evidence>
<organism evidence="2 3">
    <name type="scientific">Segatella copri</name>
    <dbReference type="NCBI Taxonomy" id="165179"/>
    <lineage>
        <taxon>Bacteria</taxon>
        <taxon>Pseudomonadati</taxon>
        <taxon>Bacteroidota</taxon>
        <taxon>Bacteroidia</taxon>
        <taxon>Bacteroidales</taxon>
        <taxon>Prevotellaceae</taxon>
        <taxon>Segatella</taxon>
    </lineage>
</organism>
<evidence type="ECO:0000313" key="2">
    <source>
        <dbReference type="EMBL" id="RGS15244.1"/>
    </source>
</evidence>
<keyword evidence="1" id="KW-0812">Transmembrane</keyword>
<reference evidence="2 3" key="1">
    <citation type="submission" date="2018-08" db="EMBL/GenBank/DDBJ databases">
        <title>A genome reference for cultivated species of the human gut microbiota.</title>
        <authorList>
            <person name="Zou Y."/>
            <person name="Xue W."/>
            <person name="Luo G."/>
        </authorList>
    </citation>
    <scope>NUCLEOTIDE SEQUENCE [LARGE SCALE GENOMIC DNA]</scope>
    <source>
        <strain evidence="2 3">AF24-12</strain>
    </source>
</reference>
<dbReference type="EMBL" id="QRVA01000019">
    <property type="protein sequence ID" value="RGS15244.1"/>
    <property type="molecule type" value="Genomic_DNA"/>
</dbReference>
<name>A0A3E5DMF6_9BACT</name>
<dbReference type="RefSeq" id="WP_117588023.1">
    <property type="nucleotide sequence ID" value="NZ_QRVA01000019.1"/>
</dbReference>
<feature type="transmembrane region" description="Helical" evidence="1">
    <location>
        <begin position="58"/>
        <end position="75"/>
    </location>
</feature>
<keyword evidence="1" id="KW-0472">Membrane</keyword>
<comment type="caution">
    <text evidence="2">The sequence shown here is derived from an EMBL/GenBank/DDBJ whole genome shotgun (WGS) entry which is preliminary data.</text>
</comment>
<dbReference type="Proteomes" id="UP000283872">
    <property type="component" value="Unassembled WGS sequence"/>
</dbReference>
<keyword evidence="1" id="KW-1133">Transmembrane helix</keyword>
<protein>
    <submittedName>
        <fullName evidence="2">Uncharacterized protein</fullName>
    </submittedName>
</protein>
<evidence type="ECO:0000256" key="1">
    <source>
        <dbReference type="SAM" id="Phobius"/>
    </source>
</evidence>
<dbReference type="AlphaFoldDB" id="A0A3E5DMF6"/>
<proteinExistence type="predicted"/>
<sequence length="230" mass="25838">MFAITLKVILAFVLTAIPFAFHLWVKPRQASSTKWGNLYSVLSAIYERMKHSDNVRKFFTRVFLIVLLFVQYVDFEAANAANLLSNELAQGRVTMTGQIVNVADLSLLDNMFDSGEEIADYFYPFQTPIFLSVGCLMVVSLMFYYRISDKVLSFLHGNNMAFSLVAQTVIFVMAGHCGQYLCAAETVFIILMAAAVYPDKTGEGVPGGRKGIEYSKKEELFWKNAERKAA</sequence>
<accession>A0A3E5DMF6</accession>
<gene>
    <name evidence="2" type="ORF">DWY11_08920</name>
</gene>
<feature type="transmembrane region" description="Helical" evidence="1">
    <location>
        <begin position="6"/>
        <end position="25"/>
    </location>
</feature>
<feature type="transmembrane region" description="Helical" evidence="1">
    <location>
        <begin position="151"/>
        <end position="172"/>
    </location>
</feature>